<dbReference type="Proteomes" id="UP000030744">
    <property type="component" value="Unassembled WGS sequence"/>
</dbReference>
<dbReference type="AlphaFoldDB" id="U6KJX1"/>
<protein>
    <recommendedName>
        <fullName evidence="4">SHSP domain-containing protein</fullName>
    </recommendedName>
</protein>
<name>U6KJX1_9EIME</name>
<reference evidence="2" key="2">
    <citation type="submission" date="2013-10" db="EMBL/GenBank/DDBJ databases">
        <authorList>
            <person name="Aslett M."/>
        </authorList>
    </citation>
    <scope>NUCLEOTIDE SEQUENCE [LARGE SCALE GENOMIC DNA]</scope>
    <source>
        <strain evidence="2">Houghton</strain>
    </source>
</reference>
<organism evidence="2 3">
    <name type="scientific">Eimeria mitis</name>
    <dbReference type="NCBI Taxonomy" id="44415"/>
    <lineage>
        <taxon>Eukaryota</taxon>
        <taxon>Sar</taxon>
        <taxon>Alveolata</taxon>
        <taxon>Apicomplexa</taxon>
        <taxon>Conoidasida</taxon>
        <taxon>Coccidia</taxon>
        <taxon>Eucoccidiorida</taxon>
        <taxon>Eimeriorina</taxon>
        <taxon>Eimeriidae</taxon>
        <taxon>Eimeria</taxon>
    </lineage>
</organism>
<feature type="region of interest" description="Disordered" evidence="1">
    <location>
        <begin position="294"/>
        <end position="326"/>
    </location>
</feature>
<proteinExistence type="predicted"/>
<dbReference type="GeneID" id="60404515"/>
<feature type="region of interest" description="Disordered" evidence="1">
    <location>
        <begin position="244"/>
        <end position="271"/>
    </location>
</feature>
<feature type="compositionally biased region" description="Polar residues" evidence="1">
    <location>
        <begin position="313"/>
        <end position="325"/>
    </location>
</feature>
<reference evidence="2" key="1">
    <citation type="submission" date="2013-10" db="EMBL/GenBank/DDBJ databases">
        <title>Genomic analysis of the causative agents of coccidiosis in chickens.</title>
        <authorList>
            <person name="Reid A.J."/>
            <person name="Blake D."/>
            <person name="Billington K."/>
            <person name="Browne H."/>
            <person name="Dunn M."/>
            <person name="Hung S."/>
            <person name="Kawahara F."/>
            <person name="Miranda-Saavedra D."/>
            <person name="Mourier T."/>
            <person name="Nagra H."/>
            <person name="Otto T.D."/>
            <person name="Rawlings N."/>
            <person name="Sanchez A."/>
            <person name="Sanders M."/>
            <person name="Subramaniam C."/>
            <person name="Tay Y."/>
            <person name="Dear P."/>
            <person name="Doerig C."/>
            <person name="Gruber A."/>
            <person name="Parkinson J."/>
            <person name="Shirley M."/>
            <person name="Wan K.L."/>
            <person name="Berriman M."/>
            <person name="Tomley F."/>
            <person name="Pain A."/>
        </authorList>
    </citation>
    <scope>NUCLEOTIDE SEQUENCE [LARGE SCALE GENOMIC DNA]</scope>
    <source>
        <strain evidence="2">Houghton</strain>
    </source>
</reference>
<dbReference type="OrthoDB" id="345414at2759"/>
<accession>U6KJX1</accession>
<evidence type="ECO:0000313" key="3">
    <source>
        <dbReference type="Proteomes" id="UP000030744"/>
    </source>
</evidence>
<evidence type="ECO:0008006" key="4">
    <source>
        <dbReference type="Google" id="ProtNLM"/>
    </source>
</evidence>
<sequence>MQVSSLISKQEPVSQQLIQEARNATTHGTEDVRTENFACSNQQKPSQTSRFHRGAGLASLFRDLGRVPVSESTISAAVTDASKQCHPKLSWNSETPSEPLGVKRLEDAIIQFASVKLPHASAPTALLYYIGLDPYEAAGSEIGVSQRNQSVNFLSLAAEGYILSWSYNVSHCSTGSLQTHSTVNNPDYFTPMSQPINCKRDDGQSIQPCCNDGKENLCSCNETLRREGIQSSNATTLFRNGGAVDQASSATGPQNSSQSRSGAFSGHPKDAQPAGIAGCLPLASAVSCDENTQERASRVSGLPFPQQELGNEDQGTSGRRGQGQFQEKHNLSALKDASHRFLYRAAEHQNSFEVEVVLPGGTIENVRREFATNSLLFSGRLNDPSWRIQLPGDPATCRLRLRVPLKFRISSNAVTIDQNFANGHIYVSIQR</sequence>
<dbReference type="EMBL" id="HG736267">
    <property type="protein sequence ID" value="CDJ36557.1"/>
    <property type="molecule type" value="Genomic_DNA"/>
</dbReference>
<feature type="compositionally biased region" description="Polar residues" evidence="1">
    <location>
        <begin position="246"/>
        <end position="262"/>
    </location>
</feature>
<dbReference type="VEuPathDB" id="ToxoDB:EMH_0090450"/>
<gene>
    <name evidence="2" type="ORF">EMH_0090450</name>
</gene>
<evidence type="ECO:0000256" key="1">
    <source>
        <dbReference type="SAM" id="MobiDB-lite"/>
    </source>
</evidence>
<evidence type="ECO:0000313" key="2">
    <source>
        <dbReference type="EMBL" id="CDJ36557.1"/>
    </source>
</evidence>
<dbReference type="RefSeq" id="XP_037878845.1">
    <property type="nucleotide sequence ID" value="XM_038022991.1"/>
</dbReference>
<keyword evidence="3" id="KW-1185">Reference proteome</keyword>